<dbReference type="EMBL" id="JASCZI010211707">
    <property type="protein sequence ID" value="MED6196074.1"/>
    <property type="molecule type" value="Genomic_DNA"/>
</dbReference>
<protein>
    <submittedName>
        <fullName evidence="3">Uncharacterized protein</fullName>
    </submittedName>
</protein>
<keyword evidence="2" id="KW-0812">Transmembrane</keyword>
<evidence type="ECO:0000313" key="3">
    <source>
        <dbReference type="EMBL" id="MED6196074.1"/>
    </source>
</evidence>
<reference evidence="3 4" key="1">
    <citation type="journal article" date="2023" name="Plants (Basel)">
        <title>Bridging the Gap: Combining Genomics and Transcriptomics Approaches to Understand Stylosanthes scabra, an Orphan Legume from the Brazilian Caatinga.</title>
        <authorList>
            <person name="Ferreira-Neto J.R.C."/>
            <person name="da Silva M.D."/>
            <person name="Binneck E."/>
            <person name="de Melo N.F."/>
            <person name="da Silva R.H."/>
            <person name="de Melo A.L.T.M."/>
            <person name="Pandolfi V."/>
            <person name="Bustamante F.O."/>
            <person name="Brasileiro-Vidal A.C."/>
            <person name="Benko-Iseppon A.M."/>
        </authorList>
    </citation>
    <scope>NUCLEOTIDE SEQUENCE [LARGE SCALE GENOMIC DNA]</scope>
    <source>
        <tissue evidence="3">Leaves</tissue>
    </source>
</reference>
<sequence length="109" mass="11720">MELMREYNDDLNMAKNNMAMAIPTKSLAWSIEICLKIKSKAPTIIVITVAAPITVVEAIIINVSVKIIRDGRLNGANPHGDWDPSPRINETGVGIGVPAPWGSAKSSPN</sequence>
<evidence type="ECO:0000313" key="4">
    <source>
        <dbReference type="Proteomes" id="UP001341840"/>
    </source>
</evidence>
<comment type="caution">
    <text evidence="3">The sequence shown here is derived from an EMBL/GenBank/DDBJ whole genome shotgun (WGS) entry which is preliminary data.</text>
</comment>
<organism evidence="3 4">
    <name type="scientific">Stylosanthes scabra</name>
    <dbReference type="NCBI Taxonomy" id="79078"/>
    <lineage>
        <taxon>Eukaryota</taxon>
        <taxon>Viridiplantae</taxon>
        <taxon>Streptophyta</taxon>
        <taxon>Embryophyta</taxon>
        <taxon>Tracheophyta</taxon>
        <taxon>Spermatophyta</taxon>
        <taxon>Magnoliopsida</taxon>
        <taxon>eudicotyledons</taxon>
        <taxon>Gunneridae</taxon>
        <taxon>Pentapetalae</taxon>
        <taxon>rosids</taxon>
        <taxon>fabids</taxon>
        <taxon>Fabales</taxon>
        <taxon>Fabaceae</taxon>
        <taxon>Papilionoideae</taxon>
        <taxon>50 kb inversion clade</taxon>
        <taxon>dalbergioids sensu lato</taxon>
        <taxon>Dalbergieae</taxon>
        <taxon>Pterocarpus clade</taxon>
        <taxon>Stylosanthes</taxon>
    </lineage>
</organism>
<dbReference type="Proteomes" id="UP001341840">
    <property type="component" value="Unassembled WGS sequence"/>
</dbReference>
<evidence type="ECO:0000256" key="2">
    <source>
        <dbReference type="SAM" id="Phobius"/>
    </source>
</evidence>
<keyword evidence="2" id="KW-1133">Transmembrane helix</keyword>
<evidence type="ECO:0000256" key="1">
    <source>
        <dbReference type="SAM" id="MobiDB-lite"/>
    </source>
</evidence>
<keyword evidence="4" id="KW-1185">Reference proteome</keyword>
<feature type="region of interest" description="Disordered" evidence="1">
    <location>
        <begin position="76"/>
        <end position="109"/>
    </location>
</feature>
<feature type="transmembrane region" description="Helical" evidence="2">
    <location>
        <begin position="44"/>
        <end position="65"/>
    </location>
</feature>
<gene>
    <name evidence="3" type="ORF">PIB30_043930</name>
</gene>
<proteinExistence type="predicted"/>
<name>A0ABU6XFY7_9FABA</name>
<keyword evidence="2" id="KW-0472">Membrane</keyword>
<accession>A0ABU6XFY7</accession>